<evidence type="ECO:0000313" key="1">
    <source>
        <dbReference type="EMBL" id="AKQ07711.1"/>
    </source>
</evidence>
<protein>
    <submittedName>
        <fullName evidence="1">Uncharacterized protein</fullName>
    </submittedName>
</protein>
<dbReference type="OrthoDB" id="9664at10239"/>
<accession>A0A0H4U2E2</accession>
<keyword evidence="2" id="KW-1185">Reference proteome</keyword>
<organism evidence="1 2">
    <name type="scientific">Yersinia phage vB_YenP_ISAO8</name>
    <dbReference type="NCBI Taxonomy" id="1675027"/>
    <lineage>
        <taxon>Viruses</taxon>
        <taxon>Duplodnaviria</taxon>
        <taxon>Heunggongvirae</taxon>
        <taxon>Uroviricota</taxon>
        <taxon>Caudoviricetes</taxon>
        <taxon>Autographivirales</taxon>
        <taxon>Autonotataviridae</taxon>
        <taxon>Melnykvirinae</taxon>
        <taxon>Aghbyvirus</taxon>
        <taxon>Aghbyvirus ISAO8</taxon>
    </lineage>
</organism>
<evidence type="ECO:0000313" key="2">
    <source>
        <dbReference type="Proteomes" id="UP000203872"/>
    </source>
</evidence>
<dbReference type="KEGG" id="vg:26630241"/>
<sequence>MSKVIILNGPPGVGKDTLANMLVDMYRTWGEKAVRLEFKDSLIRIAKAITGVTDSEWDRLYRRDQKERKQTVYGNLSARELLIKISEEWVKPQFGYDHFGQLALADINRHGEATAFFSDGGFLDELIPAAQHHEVIVVRLFREGYDYGNDSRTYIDPIQAGHHGIKVYDYHLTAGEPGATVHAIRMDVDDKYRKRMNMLR</sequence>
<dbReference type="GeneID" id="26630241"/>
<name>A0A0H4U2E2_9CAUD</name>
<reference evidence="1 2" key="1">
    <citation type="submission" date="2015-06" db="EMBL/GenBank/DDBJ databases">
        <title>Complete genome sequence of bacteriophage vB_YenP_ISAO8 which infects Yersinia enterocolitica O:8.</title>
        <authorList>
            <person name="Leon-Velarde C.G."/>
            <person name="Kropinski A.M."/>
            <person name="Chen S."/>
        </authorList>
    </citation>
    <scope>NUCLEOTIDE SEQUENCE [LARGE SCALE GENOMIC DNA]</scope>
</reference>
<proteinExistence type="predicted"/>
<dbReference type="InterPro" id="IPR027417">
    <property type="entry name" value="P-loop_NTPase"/>
</dbReference>
<dbReference type="Proteomes" id="UP000203872">
    <property type="component" value="Segment"/>
</dbReference>
<dbReference type="RefSeq" id="YP_009203180.1">
    <property type="nucleotide sequence ID" value="NC_028850.1"/>
</dbReference>
<dbReference type="EMBL" id="KT184661">
    <property type="protein sequence ID" value="AKQ07711.1"/>
    <property type="molecule type" value="Genomic_DNA"/>
</dbReference>
<dbReference type="Gene3D" id="3.40.50.300">
    <property type="entry name" value="P-loop containing nucleotide triphosphate hydrolases"/>
    <property type="match status" value="1"/>
</dbReference>
<dbReference type="SUPFAM" id="SSF52540">
    <property type="entry name" value="P-loop containing nucleoside triphosphate hydrolases"/>
    <property type="match status" value="1"/>
</dbReference>